<reference evidence="2" key="1">
    <citation type="submission" date="2022-10" db="EMBL/GenBank/DDBJ databases">
        <title>Culturing micro-colonial fungi from biological soil crusts in the Mojave desert and describing Neophaeococcomyces mojavensis, and introducing the new genera and species Taxawa tesnikishii.</title>
        <authorList>
            <person name="Kurbessoian T."/>
            <person name="Stajich J.E."/>
        </authorList>
    </citation>
    <scope>NUCLEOTIDE SEQUENCE</scope>
    <source>
        <strain evidence="2">TK_41</strain>
    </source>
</reference>
<sequence>MPSLKLNFSTGSIKPAPSANGPQTTQQAALYKTLYRTPQGTILCEDVSSDARLRAIYAANAAPGQQIISYARASTNGTVVQRSPTDTTSMASQPNAYLNQPPSYVRPGTPLHQWASDRASQEQDHRREKVARHQQRQFRKHGGLQVALDARLQAHAVGTANRLDCQEPCFVRQKNDFKSGWKEVPTSPMPLAEESLGEEQPSKRIKLTCGATERAPPPAPMMAPPRQPTPLPRQKLVLSNRPPTPIRSLTPIPQPSEIRGCDAVDFQRDPIPMPLHARLAEPSIPKKLDEYYWESMRGLGGDYSDAFESWDTGMARTLPRYQESEERRAWFVTRFDGPDYTPEEESRKKKIDRQGRVNF</sequence>
<feature type="compositionally biased region" description="Basic and acidic residues" evidence="1">
    <location>
        <begin position="344"/>
        <end position="359"/>
    </location>
</feature>
<comment type="caution">
    <text evidence="2">The sequence shown here is derived from an EMBL/GenBank/DDBJ whole genome shotgun (WGS) entry which is preliminary data.</text>
</comment>
<gene>
    <name evidence="2" type="ORF">H2200_005043</name>
</gene>
<evidence type="ECO:0000313" key="3">
    <source>
        <dbReference type="Proteomes" id="UP001172673"/>
    </source>
</evidence>
<dbReference type="AlphaFoldDB" id="A0AA38XBE7"/>
<feature type="region of interest" description="Disordered" evidence="1">
    <location>
        <begin position="336"/>
        <end position="359"/>
    </location>
</feature>
<dbReference type="EMBL" id="JAPDRK010000007">
    <property type="protein sequence ID" value="KAJ9610266.1"/>
    <property type="molecule type" value="Genomic_DNA"/>
</dbReference>
<accession>A0AA38XBE7</accession>
<evidence type="ECO:0000313" key="2">
    <source>
        <dbReference type="EMBL" id="KAJ9610266.1"/>
    </source>
</evidence>
<dbReference type="Proteomes" id="UP001172673">
    <property type="component" value="Unassembled WGS sequence"/>
</dbReference>
<keyword evidence="3" id="KW-1185">Reference proteome</keyword>
<feature type="region of interest" description="Disordered" evidence="1">
    <location>
        <begin position="237"/>
        <end position="258"/>
    </location>
</feature>
<protein>
    <submittedName>
        <fullName evidence="2">Uncharacterized protein</fullName>
    </submittedName>
</protein>
<feature type="region of interest" description="Disordered" evidence="1">
    <location>
        <begin position="1"/>
        <end position="25"/>
    </location>
</feature>
<organism evidence="2 3">
    <name type="scientific">Cladophialophora chaetospira</name>
    <dbReference type="NCBI Taxonomy" id="386627"/>
    <lineage>
        <taxon>Eukaryota</taxon>
        <taxon>Fungi</taxon>
        <taxon>Dikarya</taxon>
        <taxon>Ascomycota</taxon>
        <taxon>Pezizomycotina</taxon>
        <taxon>Eurotiomycetes</taxon>
        <taxon>Chaetothyriomycetidae</taxon>
        <taxon>Chaetothyriales</taxon>
        <taxon>Herpotrichiellaceae</taxon>
        <taxon>Cladophialophora</taxon>
    </lineage>
</organism>
<evidence type="ECO:0000256" key="1">
    <source>
        <dbReference type="SAM" id="MobiDB-lite"/>
    </source>
</evidence>
<proteinExistence type="predicted"/>
<feature type="region of interest" description="Disordered" evidence="1">
    <location>
        <begin position="181"/>
        <end position="203"/>
    </location>
</feature>
<feature type="compositionally biased region" description="Polar residues" evidence="1">
    <location>
        <begin position="1"/>
        <end position="12"/>
    </location>
</feature>
<name>A0AA38XBE7_9EURO</name>